<keyword evidence="2" id="KW-0694">RNA-binding</keyword>
<feature type="compositionally biased region" description="Polar residues" evidence="4">
    <location>
        <begin position="35"/>
        <end position="59"/>
    </location>
</feature>
<evidence type="ECO:0000313" key="6">
    <source>
        <dbReference type="EMBL" id="NWU89100.1"/>
    </source>
</evidence>
<feature type="non-terminal residue" evidence="6">
    <location>
        <position position="1"/>
    </location>
</feature>
<evidence type="ECO:0000256" key="1">
    <source>
        <dbReference type="ARBA" id="ARBA00004123"/>
    </source>
</evidence>
<dbReference type="OrthoDB" id="5382468at2759"/>
<reference evidence="6 7" key="1">
    <citation type="submission" date="2019-09" db="EMBL/GenBank/DDBJ databases">
        <title>Bird 10,000 Genomes (B10K) Project - Family phase.</title>
        <authorList>
            <person name="Zhang G."/>
        </authorList>
    </citation>
    <scope>NUCLEOTIDE SEQUENCE [LARGE SCALE GENOMIC DNA]</scope>
    <source>
        <strain evidence="6">B10K-DU-012-37</strain>
    </source>
</reference>
<gene>
    <name evidence="6" type="primary">Rbfox3</name>
    <name evidence="6" type="ORF">UPUEPO_R05553</name>
</gene>
<dbReference type="GO" id="GO:0003729">
    <property type="term" value="F:mRNA binding"/>
    <property type="evidence" value="ECO:0007669"/>
    <property type="project" value="TreeGrafter"/>
</dbReference>
<comment type="subcellular location">
    <subcellularLocation>
        <location evidence="1">Nucleus</location>
    </subcellularLocation>
</comment>
<dbReference type="AlphaFoldDB" id="A0A7K6AGE2"/>
<keyword evidence="7" id="KW-1185">Reference proteome</keyword>
<dbReference type="GO" id="GO:0007399">
    <property type="term" value="P:nervous system development"/>
    <property type="evidence" value="ECO:0007669"/>
    <property type="project" value="InterPro"/>
</dbReference>
<proteinExistence type="predicted"/>
<feature type="non-terminal residue" evidence="6">
    <location>
        <position position="253"/>
    </location>
</feature>
<keyword evidence="3" id="KW-0539">Nucleus</keyword>
<accession>A0A7K6AGE2</accession>
<feature type="region of interest" description="Disordered" evidence="4">
    <location>
        <begin position="1"/>
        <end position="73"/>
    </location>
</feature>
<feature type="region of interest" description="Disordered" evidence="4">
    <location>
        <begin position="101"/>
        <end position="144"/>
    </location>
</feature>
<feature type="domain" description="Fox-1 C-terminal" evidence="5">
    <location>
        <begin position="185"/>
        <end position="244"/>
    </location>
</feature>
<dbReference type="Pfam" id="PF12414">
    <property type="entry name" value="Fox-1_C"/>
    <property type="match status" value="1"/>
</dbReference>
<dbReference type="InterPro" id="IPR047131">
    <property type="entry name" value="RBFOX1-like"/>
</dbReference>
<dbReference type="EMBL" id="VZRI01000824">
    <property type="protein sequence ID" value="NWU89100.1"/>
    <property type="molecule type" value="Genomic_DNA"/>
</dbReference>
<comment type="caution">
    <text evidence="6">The sequence shown here is derived from an EMBL/GenBank/DDBJ whole genome shotgun (WGS) entry which is preliminary data.</text>
</comment>
<protein>
    <submittedName>
        <fullName evidence="6">RFOX3 protein</fullName>
    </submittedName>
</protein>
<evidence type="ECO:0000259" key="5">
    <source>
        <dbReference type="Pfam" id="PF12414"/>
    </source>
</evidence>
<evidence type="ECO:0000313" key="7">
    <source>
        <dbReference type="Proteomes" id="UP000544127"/>
    </source>
</evidence>
<name>A0A7K6AGE2_UPUEP</name>
<evidence type="ECO:0000256" key="2">
    <source>
        <dbReference type="ARBA" id="ARBA00022884"/>
    </source>
</evidence>
<evidence type="ECO:0000256" key="3">
    <source>
        <dbReference type="ARBA" id="ARBA00023242"/>
    </source>
</evidence>
<evidence type="ECO:0000256" key="4">
    <source>
        <dbReference type="SAM" id="MobiDB-lite"/>
    </source>
</evidence>
<dbReference type="PANTHER" id="PTHR15597">
    <property type="entry name" value="ATAXIN 2-BINDING PROTEIN 1-RELATED"/>
    <property type="match status" value="1"/>
</dbReference>
<dbReference type="Proteomes" id="UP000544127">
    <property type="component" value="Unassembled WGS sequence"/>
</dbReference>
<dbReference type="GO" id="GO:0000381">
    <property type="term" value="P:regulation of alternative mRNA splicing, via spliceosome"/>
    <property type="evidence" value="ECO:0007669"/>
    <property type="project" value="InterPro"/>
</dbReference>
<sequence length="253" mass="26348">HPHPTQEYPGQSPAAEHALTLYTPAQSHAEPPGTDASTQSIAGTQTLPQTDEAAQTESQPLHPAEPADKQQPKRLHVSNIPFRSGHPGLLGTLGCWAEPHPGTPLRTLGSGTRSSSPGAAPRAPAPRQPRCPQALSPRPLSPQVNNATARVMTNKKAANPYSNGSGGDALLWPRGSHTRPLPPAVTGFPYPTTGTAVGYRGAHLGGRGRAVYSAFRAAPPPPPIPTYGAVVYQDGFYGAEIYVSAAGGLWAVP</sequence>
<dbReference type="InterPro" id="IPR025670">
    <property type="entry name" value="Fox-1_C_dom"/>
</dbReference>
<dbReference type="GO" id="GO:0005634">
    <property type="term" value="C:nucleus"/>
    <property type="evidence" value="ECO:0007669"/>
    <property type="project" value="UniProtKB-SubCell"/>
</dbReference>
<organism evidence="6 7">
    <name type="scientific">Upupa epops</name>
    <name type="common">Eurasian hoopoe</name>
    <dbReference type="NCBI Taxonomy" id="57439"/>
    <lineage>
        <taxon>Eukaryota</taxon>
        <taxon>Metazoa</taxon>
        <taxon>Chordata</taxon>
        <taxon>Craniata</taxon>
        <taxon>Vertebrata</taxon>
        <taxon>Euteleostomi</taxon>
        <taxon>Archelosauria</taxon>
        <taxon>Archosauria</taxon>
        <taxon>Dinosauria</taxon>
        <taxon>Saurischia</taxon>
        <taxon>Theropoda</taxon>
        <taxon>Coelurosauria</taxon>
        <taxon>Aves</taxon>
        <taxon>Neognathae</taxon>
        <taxon>Neoaves</taxon>
        <taxon>Telluraves</taxon>
        <taxon>Coraciimorphae</taxon>
        <taxon>Bucerotiformes</taxon>
        <taxon>Upupidae</taxon>
        <taxon>Upupa</taxon>
    </lineage>
</organism>
<dbReference type="PANTHER" id="PTHR15597:SF25">
    <property type="entry name" value="RNA BINDING PROTEIN FOX-1 HOMOLOG 3"/>
    <property type="match status" value="1"/>
</dbReference>
<dbReference type="GO" id="GO:0005737">
    <property type="term" value="C:cytoplasm"/>
    <property type="evidence" value="ECO:0007669"/>
    <property type="project" value="TreeGrafter"/>
</dbReference>